<reference evidence="1 2" key="1">
    <citation type="submission" date="2011-09" db="EMBL/GenBank/DDBJ databases">
        <authorList>
            <person name="Weinstock G."/>
            <person name="Sodergren E."/>
            <person name="Clifton S."/>
            <person name="Fulton L."/>
            <person name="Fulton B."/>
            <person name="Courtney L."/>
            <person name="Fronick C."/>
            <person name="Harrison M."/>
            <person name="Strong C."/>
            <person name="Farmer C."/>
            <person name="Delahaunty K."/>
            <person name="Markovic C."/>
            <person name="Hall O."/>
            <person name="Minx P."/>
            <person name="Tomlinson C."/>
            <person name="Mitreva M."/>
            <person name="Hou S."/>
            <person name="Chen J."/>
            <person name="Wollam A."/>
            <person name="Pepin K.H."/>
            <person name="Johnson M."/>
            <person name="Bhonagiri V."/>
            <person name="Zhang X."/>
            <person name="Suruliraj S."/>
            <person name="Warren W."/>
            <person name="Chinwalla A."/>
            <person name="Mardis E.R."/>
            <person name="Wilson R.K."/>
        </authorList>
    </citation>
    <scope>NUCLEOTIDE SEQUENCE [LARGE SCALE GENOMIC DNA]</scope>
    <source>
        <strain evidence="1 2">F0439</strain>
    </source>
</reference>
<accession>G9ZP87</accession>
<dbReference type="EMBL" id="AGEY01000073">
    <property type="protein sequence ID" value="EHL98498.1"/>
    <property type="molecule type" value="Genomic_DNA"/>
</dbReference>
<dbReference type="Proteomes" id="UP000004625">
    <property type="component" value="Unassembled WGS sequence"/>
</dbReference>
<protein>
    <submittedName>
        <fullName evidence="1">Uncharacterized protein</fullName>
    </submittedName>
</protein>
<evidence type="ECO:0000313" key="2">
    <source>
        <dbReference type="Proteomes" id="UP000004625"/>
    </source>
</evidence>
<keyword evidence="2" id="KW-1185">Reference proteome</keyword>
<comment type="caution">
    <text evidence="1">The sequence shown here is derived from an EMBL/GenBank/DDBJ whole genome shotgun (WGS) entry which is preliminary data.</text>
</comment>
<dbReference type="HOGENOM" id="CLU_3291591_0_0_9"/>
<organism evidence="1 2">
    <name type="scientific">Lentilactobacillus parafarraginis F0439</name>
    <dbReference type="NCBI Taxonomy" id="797515"/>
    <lineage>
        <taxon>Bacteria</taxon>
        <taxon>Bacillati</taxon>
        <taxon>Bacillota</taxon>
        <taxon>Bacilli</taxon>
        <taxon>Lactobacillales</taxon>
        <taxon>Lactobacillaceae</taxon>
        <taxon>Lentilactobacillus</taxon>
    </lineage>
</organism>
<proteinExistence type="predicted"/>
<gene>
    <name evidence="1" type="ORF">HMPREF9103_01541</name>
</gene>
<evidence type="ECO:0000313" key="1">
    <source>
        <dbReference type="EMBL" id="EHL98498.1"/>
    </source>
</evidence>
<name>G9ZP87_9LACO</name>
<dbReference type="AlphaFoldDB" id="G9ZP87"/>
<sequence length="40" mass="4360">MKLNDGFVSTHLGKNAELVAFPTYLTVSFSENMVIISLGD</sequence>